<reference evidence="7" key="1">
    <citation type="submission" date="2024-05" db="EMBL/GenBank/DDBJ databases">
        <authorList>
            <person name="Kim S."/>
            <person name="Heo J."/>
            <person name="Choi H."/>
            <person name="Choi Y."/>
            <person name="Kwon S.-W."/>
            <person name="Kim Y."/>
        </authorList>
    </citation>
    <scope>NUCLEOTIDE SEQUENCE</scope>
    <source>
        <strain evidence="7">KACC 23698</strain>
    </source>
</reference>
<name>A0AAU7JDP5_9HYPH</name>
<keyword evidence="5 6" id="KW-0472">Membrane</keyword>
<evidence type="ECO:0000256" key="2">
    <source>
        <dbReference type="ARBA" id="ARBA00022475"/>
    </source>
</evidence>
<accession>A0AAU7JDP5</accession>
<evidence type="ECO:0000256" key="1">
    <source>
        <dbReference type="ARBA" id="ARBA00004651"/>
    </source>
</evidence>
<proteinExistence type="predicted"/>
<dbReference type="PANTHER" id="PTHR30086">
    <property type="entry name" value="ARGININE EXPORTER PROTEIN ARGO"/>
    <property type="match status" value="1"/>
</dbReference>
<evidence type="ECO:0000256" key="5">
    <source>
        <dbReference type="ARBA" id="ARBA00023136"/>
    </source>
</evidence>
<feature type="transmembrane region" description="Helical" evidence="6">
    <location>
        <begin position="154"/>
        <end position="178"/>
    </location>
</feature>
<dbReference type="AlphaFoldDB" id="A0AAU7JDP5"/>
<feature type="transmembrane region" description="Helical" evidence="6">
    <location>
        <begin position="67"/>
        <end position="87"/>
    </location>
</feature>
<dbReference type="GO" id="GO:0015171">
    <property type="term" value="F:amino acid transmembrane transporter activity"/>
    <property type="evidence" value="ECO:0007669"/>
    <property type="project" value="TreeGrafter"/>
</dbReference>
<protein>
    <submittedName>
        <fullName evidence="7">LysE family translocator</fullName>
    </submittedName>
</protein>
<keyword evidence="2" id="KW-1003">Cell membrane</keyword>
<gene>
    <name evidence="7" type="ORF">ABEG18_22220</name>
</gene>
<feature type="transmembrane region" description="Helical" evidence="6">
    <location>
        <begin position="130"/>
        <end position="148"/>
    </location>
</feature>
<organism evidence="7">
    <name type="scientific">Alsobacter sp. KACC 23698</name>
    <dbReference type="NCBI Taxonomy" id="3149229"/>
    <lineage>
        <taxon>Bacteria</taxon>
        <taxon>Pseudomonadati</taxon>
        <taxon>Pseudomonadota</taxon>
        <taxon>Alphaproteobacteria</taxon>
        <taxon>Hyphomicrobiales</taxon>
        <taxon>Alsobacteraceae</taxon>
        <taxon>Alsobacter</taxon>
    </lineage>
</organism>
<dbReference type="InterPro" id="IPR001123">
    <property type="entry name" value="LeuE-type"/>
</dbReference>
<keyword evidence="4 6" id="KW-1133">Transmembrane helix</keyword>
<feature type="transmembrane region" description="Helical" evidence="6">
    <location>
        <begin position="6"/>
        <end position="29"/>
    </location>
</feature>
<dbReference type="RefSeq" id="WP_406855228.1">
    <property type="nucleotide sequence ID" value="NZ_CP157484.1"/>
</dbReference>
<evidence type="ECO:0000256" key="3">
    <source>
        <dbReference type="ARBA" id="ARBA00022692"/>
    </source>
</evidence>
<dbReference type="Pfam" id="PF01810">
    <property type="entry name" value="LysE"/>
    <property type="match status" value="1"/>
</dbReference>
<feature type="transmembrane region" description="Helical" evidence="6">
    <location>
        <begin position="41"/>
        <end position="61"/>
    </location>
</feature>
<dbReference type="EMBL" id="CP157484">
    <property type="protein sequence ID" value="XBO38388.1"/>
    <property type="molecule type" value="Genomic_DNA"/>
</dbReference>
<dbReference type="PANTHER" id="PTHR30086:SF20">
    <property type="entry name" value="ARGININE EXPORTER PROTEIN ARGO-RELATED"/>
    <property type="match status" value="1"/>
</dbReference>
<dbReference type="GO" id="GO:0005886">
    <property type="term" value="C:plasma membrane"/>
    <property type="evidence" value="ECO:0007669"/>
    <property type="project" value="UniProtKB-SubCell"/>
</dbReference>
<evidence type="ECO:0000256" key="4">
    <source>
        <dbReference type="ARBA" id="ARBA00022989"/>
    </source>
</evidence>
<sequence>MNPDMHGLLLAYATYVVAAGSPGPSNMRIMATAMTRGRRSALALAAGVMTGSLFWGLMAATGLSALLAQWAGAMSTLKLVCGVYLLYLGFKAGRAALTPDPAGPAAGPAAPPDTTATLYRLGLVMHLTNAKAVLGWIALMTLGLGPSANWTTVAAILAGCALLGAMIFAGYAIVFSSAPMVRTYRRARRWIEGALAGFFTLAGVQLLASRS</sequence>
<feature type="transmembrane region" description="Helical" evidence="6">
    <location>
        <begin position="190"/>
        <end position="208"/>
    </location>
</feature>
<evidence type="ECO:0000256" key="6">
    <source>
        <dbReference type="SAM" id="Phobius"/>
    </source>
</evidence>
<evidence type="ECO:0000313" key="7">
    <source>
        <dbReference type="EMBL" id="XBO38388.1"/>
    </source>
</evidence>
<comment type="subcellular location">
    <subcellularLocation>
        <location evidence="1">Cell membrane</location>
        <topology evidence="1">Multi-pass membrane protein</topology>
    </subcellularLocation>
</comment>
<keyword evidence="3 6" id="KW-0812">Transmembrane</keyword>